<evidence type="ECO:0000313" key="1">
    <source>
        <dbReference type="EMBL" id="KAF5204316.1"/>
    </source>
</evidence>
<accession>A0A7J6X3I3</accession>
<name>A0A7J6X3I3_THATH</name>
<dbReference type="EMBL" id="JABWDY010005581">
    <property type="protein sequence ID" value="KAF5204316.1"/>
    <property type="molecule type" value="Genomic_DNA"/>
</dbReference>
<keyword evidence="2" id="KW-1185">Reference proteome</keyword>
<dbReference type="AlphaFoldDB" id="A0A7J6X3I3"/>
<organism evidence="1 2">
    <name type="scientific">Thalictrum thalictroides</name>
    <name type="common">Rue-anemone</name>
    <name type="synonym">Anemone thalictroides</name>
    <dbReference type="NCBI Taxonomy" id="46969"/>
    <lineage>
        <taxon>Eukaryota</taxon>
        <taxon>Viridiplantae</taxon>
        <taxon>Streptophyta</taxon>
        <taxon>Embryophyta</taxon>
        <taxon>Tracheophyta</taxon>
        <taxon>Spermatophyta</taxon>
        <taxon>Magnoliopsida</taxon>
        <taxon>Ranunculales</taxon>
        <taxon>Ranunculaceae</taxon>
        <taxon>Thalictroideae</taxon>
        <taxon>Thalictrum</taxon>
    </lineage>
</organism>
<reference evidence="1 2" key="1">
    <citation type="submission" date="2020-06" db="EMBL/GenBank/DDBJ databases">
        <title>Transcriptomic and genomic resources for Thalictrum thalictroides and T. hernandezii: Facilitating candidate gene discovery in an emerging model plant lineage.</title>
        <authorList>
            <person name="Arias T."/>
            <person name="Riano-Pachon D.M."/>
            <person name="Di Stilio V.S."/>
        </authorList>
    </citation>
    <scope>NUCLEOTIDE SEQUENCE [LARGE SCALE GENOMIC DNA]</scope>
    <source>
        <strain evidence="2">cv. WT478/WT964</strain>
        <tissue evidence="1">Leaves</tissue>
    </source>
</reference>
<dbReference type="Proteomes" id="UP000554482">
    <property type="component" value="Unassembled WGS sequence"/>
</dbReference>
<comment type="caution">
    <text evidence="1">The sequence shown here is derived from an EMBL/GenBank/DDBJ whole genome shotgun (WGS) entry which is preliminary data.</text>
</comment>
<evidence type="ECO:0000313" key="2">
    <source>
        <dbReference type="Proteomes" id="UP000554482"/>
    </source>
</evidence>
<protein>
    <submittedName>
        <fullName evidence="1">Uncharacterized protein</fullName>
    </submittedName>
</protein>
<proteinExistence type="predicted"/>
<sequence length="219" mass="24567">MCYDIKCLEGFQEAIKCLEALTVDPNDTGLEPRRKSVLEFLYSQLTEVECSSYISPENLASVPDPGAMAVATYNRICSQVMDKCEDQSATLRKQDISKSRPLILCKSEDYWAADQGMQIILDHFFFYCNNTIISSQLMEGTFLTSMSSELLKYAERFIPQAIIPFGNQGTTNVYALNELLKKSADLMALGIRVSPFCDLKKQSYCTRTCSGIIAISCYL</sequence>
<gene>
    <name evidence="1" type="ORF">FRX31_006097</name>
</gene>